<keyword evidence="3" id="KW-1185">Reference proteome</keyword>
<feature type="compositionally biased region" description="Acidic residues" evidence="1">
    <location>
        <begin position="150"/>
        <end position="167"/>
    </location>
</feature>
<dbReference type="OrthoDB" id="7851523at2"/>
<sequence>MGRHRNPEASVERVLEYKRYLRSIADERPFGTLARVAAVTGVSAGRVSHMLNPEKGSPIPETHADALMNAIGLKSKERRRFVQLYLRAHTARESAFPSLLPRPPTHRRISVRIPVSPSAELDALIDRTVHRLAMEVVRSIIHASGAQPPEGDDENFDDLQFVDDTDT</sequence>
<name>A0A1I7ND62_9HYPH</name>
<proteinExistence type="predicted"/>
<accession>A0A1I7ND62</accession>
<feature type="region of interest" description="Disordered" evidence="1">
    <location>
        <begin position="143"/>
        <end position="167"/>
    </location>
</feature>
<dbReference type="AlphaFoldDB" id="A0A1I7ND62"/>
<organism evidence="2 3">
    <name type="scientific">Devosia crocina</name>
    <dbReference type="NCBI Taxonomy" id="429728"/>
    <lineage>
        <taxon>Bacteria</taxon>
        <taxon>Pseudomonadati</taxon>
        <taxon>Pseudomonadota</taxon>
        <taxon>Alphaproteobacteria</taxon>
        <taxon>Hyphomicrobiales</taxon>
        <taxon>Devosiaceae</taxon>
        <taxon>Devosia</taxon>
    </lineage>
</organism>
<evidence type="ECO:0000313" key="3">
    <source>
        <dbReference type="Proteomes" id="UP000199074"/>
    </source>
</evidence>
<evidence type="ECO:0000256" key="1">
    <source>
        <dbReference type="SAM" id="MobiDB-lite"/>
    </source>
</evidence>
<dbReference type="STRING" id="429728.SAMN05216456_1697"/>
<evidence type="ECO:0000313" key="2">
    <source>
        <dbReference type="EMBL" id="SFV32579.1"/>
    </source>
</evidence>
<dbReference type="EMBL" id="FPCK01000001">
    <property type="protein sequence ID" value="SFV32579.1"/>
    <property type="molecule type" value="Genomic_DNA"/>
</dbReference>
<dbReference type="RefSeq" id="WP_139232549.1">
    <property type="nucleotide sequence ID" value="NZ_FPCK01000001.1"/>
</dbReference>
<reference evidence="2 3" key="1">
    <citation type="submission" date="2016-10" db="EMBL/GenBank/DDBJ databases">
        <authorList>
            <person name="de Groot N.N."/>
        </authorList>
    </citation>
    <scope>NUCLEOTIDE SEQUENCE [LARGE SCALE GENOMIC DNA]</scope>
    <source>
        <strain evidence="2 3">IPL20</strain>
    </source>
</reference>
<gene>
    <name evidence="2" type="ORF">SAMN05216456_1697</name>
</gene>
<dbReference type="Proteomes" id="UP000199074">
    <property type="component" value="Unassembled WGS sequence"/>
</dbReference>
<protein>
    <submittedName>
        <fullName evidence="2">Uncharacterized protein</fullName>
    </submittedName>
</protein>